<keyword evidence="2" id="KW-0472">Membrane</keyword>
<evidence type="ECO:0000256" key="1">
    <source>
        <dbReference type="SAM" id="Coils"/>
    </source>
</evidence>
<keyword evidence="1" id="KW-0175">Coiled coil</keyword>
<protein>
    <submittedName>
        <fullName evidence="3">BnaC04g52660D protein</fullName>
    </submittedName>
</protein>
<evidence type="ECO:0000313" key="3">
    <source>
        <dbReference type="EMBL" id="CDY50829.1"/>
    </source>
</evidence>
<dbReference type="Proteomes" id="UP000028999">
    <property type="component" value="Unassembled WGS sequence"/>
</dbReference>
<name>A0A078IN40_BRANA</name>
<keyword evidence="4" id="KW-1185">Reference proteome</keyword>
<accession>A0A078IN40</accession>
<dbReference type="PaxDb" id="3708-A0A078IN40"/>
<evidence type="ECO:0000256" key="2">
    <source>
        <dbReference type="SAM" id="Phobius"/>
    </source>
</evidence>
<feature type="coiled-coil region" evidence="1">
    <location>
        <begin position="3"/>
        <end position="255"/>
    </location>
</feature>
<dbReference type="KEGG" id="bna:106391945"/>
<gene>
    <name evidence="3" type="primary">BnaC04g52660D</name>
    <name evidence="3" type="ORF">GSBRNA2T00097556001</name>
</gene>
<proteinExistence type="predicted"/>
<dbReference type="OrthoDB" id="1111017at2759"/>
<sequence>MADDRVEKEMVNADQGIDELEKKKNHELKRENLELKEKAERLTGEIEEMRAVEAEMKQSFEEMETEIEQLEEEKKGLESVSARAVELEGEVAKIHEDLVNALRDGDEREVTAAELKKELSEKVESFERFEKEAEGLRKARGEVEKKGRDLERKVGVLEVRLMEERSKKVRAEEEMREKGNQKEVEMEELKRKVSDFEMGLVKGVLEMESCEFEKKRAEEALSELKKREMELELRKEELLKKVEEGEKTLLVLNERIMEEPTTNGVRDIKDSDQECLQLQWPVVAAGSVGALGLVAATVFVVCYSKRT</sequence>
<dbReference type="STRING" id="3708.A0A078IN40"/>
<keyword evidence="2" id="KW-1133">Transmembrane helix</keyword>
<dbReference type="SMR" id="A0A078IN40"/>
<reference evidence="3 4" key="1">
    <citation type="journal article" date="2014" name="Science">
        <title>Plant genetics. Early allopolyploid evolution in the post-Neolithic Brassica napus oilseed genome.</title>
        <authorList>
            <person name="Chalhoub B."/>
            <person name="Denoeud F."/>
            <person name="Liu S."/>
            <person name="Parkin I.A."/>
            <person name="Tang H."/>
            <person name="Wang X."/>
            <person name="Chiquet J."/>
            <person name="Belcram H."/>
            <person name="Tong C."/>
            <person name="Samans B."/>
            <person name="Correa M."/>
            <person name="Da Silva C."/>
            <person name="Just J."/>
            <person name="Falentin C."/>
            <person name="Koh C.S."/>
            <person name="Le Clainche I."/>
            <person name="Bernard M."/>
            <person name="Bento P."/>
            <person name="Noel B."/>
            <person name="Labadie K."/>
            <person name="Alberti A."/>
            <person name="Charles M."/>
            <person name="Arnaud D."/>
            <person name="Guo H."/>
            <person name="Daviaud C."/>
            <person name="Alamery S."/>
            <person name="Jabbari K."/>
            <person name="Zhao M."/>
            <person name="Edger P.P."/>
            <person name="Chelaifa H."/>
            <person name="Tack D."/>
            <person name="Lassalle G."/>
            <person name="Mestiri I."/>
            <person name="Schnel N."/>
            <person name="Le Paslier M.C."/>
            <person name="Fan G."/>
            <person name="Renault V."/>
            <person name="Bayer P.E."/>
            <person name="Golicz A.A."/>
            <person name="Manoli S."/>
            <person name="Lee T.H."/>
            <person name="Thi V.H."/>
            <person name="Chalabi S."/>
            <person name="Hu Q."/>
            <person name="Fan C."/>
            <person name="Tollenaere R."/>
            <person name="Lu Y."/>
            <person name="Battail C."/>
            <person name="Shen J."/>
            <person name="Sidebottom C.H."/>
            <person name="Wang X."/>
            <person name="Canaguier A."/>
            <person name="Chauveau A."/>
            <person name="Berard A."/>
            <person name="Deniot G."/>
            <person name="Guan M."/>
            <person name="Liu Z."/>
            <person name="Sun F."/>
            <person name="Lim Y.P."/>
            <person name="Lyons E."/>
            <person name="Town C.D."/>
            <person name="Bancroft I."/>
            <person name="Wang X."/>
            <person name="Meng J."/>
            <person name="Ma J."/>
            <person name="Pires J.C."/>
            <person name="King G.J."/>
            <person name="Brunel D."/>
            <person name="Delourme R."/>
            <person name="Renard M."/>
            <person name="Aury J.M."/>
            <person name="Adams K.L."/>
            <person name="Batley J."/>
            <person name="Snowdon R.J."/>
            <person name="Tost J."/>
            <person name="Edwards D."/>
            <person name="Zhou Y."/>
            <person name="Hua W."/>
            <person name="Sharpe A.G."/>
            <person name="Paterson A.H."/>
            <person name="Guan C."/>
            <person name="Wincker P."/>
        </authorList>
    </citation>
    <scope>NUCLEOTIDE SEQUENCE [LARGE SCALE GENOMIC DNA]</scope>
    <source>
        <strain evidence="4">cv. Darmor-bzh</strain>
    </source>
</reference>
<dbReference type="EMBL" id="LK032942">
    <property type="protein sequence ID" value="CDY50829.1"/>
    <property type="molecule type" value="Genomic_DNA"/>
</dbReference>
<evidence type="ECO:0000313" key="4">
    <source>
        <dbReference type="Proteomes" id="UP000028999"/>
    </source>
</evidence>
<dbReference type="AlphaFoldDB" id="A0A078IN40"/>
<keyword evidence="2" id="KW-0812">Transmembrane</keyword>
<feature type="transmembrane region" description="Helical" evidence="2">
    <location>
        <begin position="278"/>
        <end position="303"/>
    </location>
</feature>
<organism evidence="3 4">
    <name type="scientific">Brassica napus</name>
    <name type="common">Rape</name>
    <dbReference type="NCBI Taxonomy" id="3708"/>
    <lineage>
        <taxon>Eukaryota</taxon>
        <taxon>Viridiplantae</taxon>
        <taxon>Streptophyta</taxon>
        <taxon>Embryophyta</taxon>
        <taxon>Tracheophyta</taxon>
        <taxon>Spermatophyta</taxon>
        <taxon>Magnoliopsida</taxon>
        <taxon>eudicotyledons</taxon>
        <taxon>Gunneridae</taxon>
        <taxon>Pentapetalae</taxon>
        <taxon>rosids</taxon>
        <taxon>malvids</taxon>
        <taxon>Brassicales</taxon>
        <taxon>Brassicaceae</taxon>
        <taxon>Brassiceae</taxon>
        <taxon>Brassica</taxon>
    </lineage>
</organism>
<dbReference type="OMA" id="KRITEMM"/>
<dbReference type="Gramene" id="CDY50829">
    <property type="protein sequence ID" value="CDY50829"/>
    <property type="gene ID" value="GSBRNA2T00097556001"/>
</dbReference>